<dbReference type="GO" id="GO:0004497">
    <property type="term" value="F:monooxygenase activity"/>
    <property type="evidence" value="ECO:0007669"/>
    <property type="project" value="InterPro"/>
</dbReference>
<dbReference type="InterPro" id="IPR036396">
    <property type="entry name" value="Cyt_P450_sf"/>
</dbReference>
<accession>A0A8H4RL73</accession>
<dbReference type="AlphaFoldDB" id="A0A8H4RL73"/>
<evidence type="ECO:0000313" key="1">
    <source>
        <dbReference type="EMBL" id="KAF4631291.1"/>
    </source>
</evidence>
<dbReference type="Gene3D" id="1.10.630.10">
    <property type="entry name" value="Cytochrome P450"/>
    <property type="match status" value="1"/>
</dbReference>
<reference evidence="1 2" key="1">
    <citation type="submission" date="2020-03" db="EMBL/GenBank/DDBJ databases">
        <title>Draft Genome Sequence of Cudoniella acicularis.</title>
        <authorList>
            <person name="Buettner E."/>
            <person name="Kellner H."/>
        </authorList>
    </citation>
    <scope>NUCLEOTIDE SEQUENCE [LARGE SCALE GENOMIC DNA]</scope>
    <source>
        <strain evidence="1 2">DSM 108380</strain>
    </source>
</reference>
<evidence type="ECO:0000313" key="2">
    <source>
        <dbReference type="Proteomes" id="UP000566819"/>
    </source>
</evidence>
<dbReference type="EMBL" id="JAAMPI010000458">
    <property type="protein sequence ID" value="KAF4631291.1"/>
    <property type="molecule type" value="Genomic_DNA"/>
</dbReference>
<sequence>MGLPELIVGSYAIYNIFFHPLRQYPGPWYTKSSRLWFIIKIFRGTVVYDIKQLHDKYGDIVRVAPNELSYTNPDAWQEVYGCNIRQVEKYRKERTVFKKDPMFYSGVFA</sequence>
<dbReference type="SUPFAM" id="SSF48264">
    <property type="entry name" value="Cytochrome P450"/>
    <property type="match status" value="1"/>
</dbReference>
<evidence type="ECO:0008006" key="3">
    <source>
        <dbReference type="Google" id="ProtNLM"/>
    </source>
</evidence>
<dbReference type="OrthoDB" id="3945418at2759"/>
<protein>
    <recommendedName>
        <fullName evidence="3">Cytochrome P450</fullName>
    </recommendedName>
</protein>
<dbReference type="GO" id="GO:0005506">
    <property type="term" value="F:iron ion binding"/>
    <property type="evidence" value="ECO:0007669"/>
    <property type="project" value="InterPro"/>
</dbReference>
<dbReference type="Proteomes" id="UP000566819">
    <property type="component" value="Unassembled WGS sequence"/>
</dbReference>
<keyword evidence="2" id="KW-1185">Reference proteome</keyword>
<name>A0A8H4RL73_9HELO</name>
<proteinExistence type="predicted"/>
<organism evidence="1 2">
    <name type="scientific">Cudoniella acicularis</name>
    <dbReference type="NCBI Taxonomy" id="354080"/>
    <lineage>
        <taxon>Eukaryota</taxon>
        <taxon>Fungi</taxon>
        <taxon>Dikarya</taxon>
        <taxon>Ascomycota</taxon>
        <taxon>Pezizomycotina</taxon>
        <taxon>Leotiomycetes</taxon>
        <taxon>Helotiales</taxon>
        <taxon>Tricladiaceae</taxon>
        <taxon>Cudoniella</taxon>
    </lineage>
</organism>
<comment type="caution">
    <text evidence="1">The sequence shown here is derived from an EMBL/GenBank/DDBJ whole genome shotgun (WGS) entry which is preliminary data.</text>
</comment>
<dbReference type="GO" id="GO:0016705">
    <property type="term" value="F:oxidoreductase activity, acting on paired donors, with incorporation or reduction of molecular oxygen"/>
    <property type="evidence" value="ECO:0007669"/>
    <property type="project" value="InterPro"/>
</dbReference>
<dbReference type="GO" id="GO:0020037">
    <property type="term" value="F:heme binding"/>
    <property type="evidence" value="ECO:0007669"/>
    <property type="project" value="InterPro"/>
</dbReference>
<gene>
    <name evidence="1" type="ORF">G7Y89_g6844</name>
</gene>